<dbReference type="InterPro" id="IPR020846">
    <property type="entry name" value="MFS_dom"/>
</dbReference>
<dbReference type="GO" id="GO:0016020">
    <property type="term" value="C:membrane"/>
    <property type="evidence" value="ECO:0007669"/>
    <property type="project" value="UniProtKB-SubCell"/>
</dbReference>
<organism evidence="7">
    <name type="scientific">Anisakis simplex</name>
    <name type="common">Herring worm</name>
    <dbReference type="NCBI Taxonomy" id="6269"/>
    <lineage>
        <taxon>Eukaryota</taxon>
        <taxon>Metazoa</taxon>
        <taxon>Ecdysozoa</taxon>
        <taxon>Nematoda</taxon>
        <taxon>Chromadorea</taxon>
        <taxon>Rhabditida</taxon>
        <taxon>Spirurina</taxon>
        <taxon>Ascaridomorpha</taxon>
        <taxon>Ascaridoidea</taxon>
        <taxon>Anisakidae</taxon>
        <taxon>Anisakis</taxon>
        <taxon>Anisakis simplex complex</taxon>
    </lineage>
</organism>
<evidence type="ECO:0000259" key="6">
    <source>
        <dbReference type="PROSITE" id="PS50850"/>
    </source>
</evidence>
<dbReference type="PANTHER" id="PTHR11662:SF399">
    <property type="entry name" value="FI19708P1-RELATED"/>
    <property type="match status" value="1"/>
</dbReference>
<evidence type="ECO:0000256" key="3">
    <source>
        <dbReference type="ARBA" id="ARBA00022989"/>
    </source>
</evidence>
<accession>A0A0M3J4N5</accession>
<dbReference type="PROSITE" id="PS50850">
    <property type="entry name" value="MFS"/>
    <property type="match status" value="1"/>
</dbReference>
<feature type="transmembrane region" description="Helical" evidence="5">
    <location>
        <begin position="209"/>
        <end position="230"/>
    </location>
</feature>
<dbReference type="GO" id="GO:0022857">
    <property type="term" value="F:transmembrane transporter activity"/>
    <property type="evidence" value="ECO:0007669"/>
    <property type="project" value="InterPro"/>
</dbReference>
<dbReference type="FunFam" id="1.20.1250.20:FF:000532">
    <property type="entry name" value="SLC (SoLute Carrier) homolog"/>
    <property type="match status" value="1"/>
</dbReference>
<feature type="domain" description="Major facilitator superfamily (MFS) profile" evidence="6">
    <location>
        <begin position="1"/>
        <end position="305"/>
    </location>
</feature>
<feature type="transmembrane region" description="Helical" evidence="5">
    <location>
        <begin position="12"/>
        <end position="30"/>
    </location>
</feature>
<dbReference type="SUPFAM" id="SSF103473">
    <property type="entry name" value="MFS general substrate transporter"/>
    <property type="match status" value="1"/>
</dbReference>
<dbReference type="InterPro" id="IPR036259">
    <property type="entry name" value="MFS_trans_sf"/>
</dbReference>
<dbReference type="InterPro" id="IPR050382">
    <property type="entry name" value="MFS_Na/Anion_cotransporter"/>
</dbReference>
<name>A0A0M3J4N5_ANISI</name>
<feature type="transmembrane region" description="Helical" evidence="5">
    <location>
        <begin position="103"/>
        <end position="125"/>
    </location>
</feature>
<feature type="transmembrane region" description="Helical" evidence="5">
    <location>
        <begin position="145"/>
        <end position="168"/>
    </location>
</feature>
<comment type="subcellular location">
    <subcellularLocation>
        <location evidence="1">Membrane</location>
        <topology evidence="1">Multi-pass membrane protein</topology>
    </subcellularLocation>
</comment>
<feature type="transmembrane region" description="Helical" evidence="5">
    <location>
        <begin position="62"/>
        <end position="82"/>
    </location>
</feature>
<evidence type="ECO:0000256" key="2">
    <source>
        <dbReference type="ARBA" id="ARBA00022692"/>
    </source>
</evidence>
<keyword evidence="3 5" id="KW-1133">Transmembrane helix</keyword>
<evidence type="ECO:0000256" key="5">
    <source>
        <dbReference type="SAM" id="Phobius"/>
    </source>
</evidence>
<evidence type="ECO:0000256" key="1">
    <source>
        <dbReference type="ARBA" id="ARBA00004141"/>
    </source>
</evidence>
<dbReference type="InterPro" id="IPR011701">
    <property type="entry name" value="MFS"/>
</dbReference>
<reference evidence="7" key="1">
    <citation type="submission" date="2017-02" db="UniProtKB">
        <authorList>
            <consortium name="WormBaseParasite"/>
        </authorList>
    </citation>
    <scope>IDENTIFICATION</scope>
</reference>
<keyword evidence="2 5" id="KW-0812">Transmembrane</keyword>
<feature type="transmembrane region" description="Helical" evidence="5">
    <location>
        <begin position="285"/>
        <end position="304"/>
    </location>
</feature>
<evidence type="ECO:0000256" key="4">
    <source>
        <dbReference type="ARBA" id="ARBA00023136"/>
    </source>
</evidence>
<dbReference type="AlphaFoldDB" id="A0A0M3J4N5"/>
<dbReference type="PANTHER" id="PTHR11662">
    <property type="entry name" value="SOLUTE CARRIER FAMILY 17"/>
    <property type="match status" value="1"/>
</dbReference>
<sequence length="305" mass="33555">LIWPKSVQGQVLSAFFWGYFGSQILGGYLASRIGGKIVIAFTVIASSILTLLSPLAAFTNVYLFFALRVALGLVQGAMFPAFHTMWSMWAPPLERSLLTGITYAGGQIGNTLVMPLSGILCKYGFAGGWPSIYYVLGRIFVDCLSLKTCVVTGIMGLIWSLVWCYFVADIPQKSRHISEEERAYIQLSLADIMSEGEDQKRKPVPWVEIMKSVPVWACYCGHFAGDWGAYMMMTSLPLFMNDILGFDLTSLGFLSAIPYIAYFVFINLGGLIADKIRDAELLSTIAVRRSAMIIALGAQALFLIA</sequence>
<dbReference type="GO" id="GO:0006820">
    <property type="term" value="P:monoatomic anion transport"/>
    <property type="evidence" value="ECO:0007669"/>
    <property type="project" value="TreeGrafter"/>
</dbReference>
<dbReference type="Pfam" id="PF07690">
    <property type="entry name" value="MFS_1"/>
    <property type="match status" value="2"/>
</dbReference>
<protein>
    <submittedName>
        <fullName evidence="7">Uncharacterized transporter (inferred by orthology to a C. elegans protein)</fullName>
    </submittedName>
</protein>
<dbReference type="Gene3D" id="1.20.1250.20">
    <property type="entry name" value="MFS general substrate transporter like domains"/>
    <property type="match status" value="2"/>
</dbReference>
<feature type="transmembrane region" description="Helical" evidence="5">
    <location>
        <begin position="250"/>
        <end position="273"/>
    </location>
</feature>
<feature type="transmembrane region" description="Helical" evidence="5">
    <location>
        <begin position="37"/>
        <end position="56"/>
    </location>
</feature>
<keyword evidence="4 5" id="KW-0472">Membrane</keyword>
<proteinExistence type="predicted"/>
<dbReference type="WBParaSite" id="ASIM_0000250701-mRNA-1">
    <property type="protein sequence ID" value="ASIM_0000250701-mRNA-1"/>
    <property type="gene ID" value="ASIM_0000250701"/>
</dbReference>
<evidence type="ECO:0000313" key="7">
    <source>
        <dbReference type="WBParaSite" id="ASIM_0000250701-mRNA-1"/>
    </source>
</evidence>